<name>A0A146LQZ7_LYGHE</name>
<feature type="region of interest" description="Disordered" evidence="3">
    <location>
        <begin position="1"/>
        <end position="37"/>
    </location>
</feature>
<evidence type="ECO:0000256" key="3">
    <source>
        <dbReference type="SAM" id="MobiDB-lite"/>
    </source>
</evidence>
<dbReference type="InterPro" id="IPR006619">
    <property type="entry name" value="PGRP_domain_met/bac"/>
</dbReference>
<sequence>MAFEDGQHSESSSSGEEDEESDSTGTRSTVSCNSAQLTTTNDPLTLNGIGTINMENCQDSHIGTRIVADNLNIILNNPKDLGLVEQIVKPSHLPYYENLDWERKIGDSRFGRNIVTDESLENPSFSWKYKNKRNPFSYIQSCSKRALMMLLGILILIIMVVTMAILFGRKSTNGGKNTAPTVPPTSSTVTPRTLPTDDGHTTTYEPTPRPVVGKFISRSSWGGREPPAAALRNNLRITEFIALDNLQGEHCSSVGTCSAILQKLEKAENGSLNYNFLIDDVGNLYEARGWDYMSDYSSNASPSTTVKVAFIGDYSDSHLTTEQISSFQQKIHSNVTEVLSIALVMAQCCRGVANETGPDQNVICDMENTIRYIKSKNCSPCRWNPGQLNCN</sequence>
<dbReference type="EMBL" id="GDHC01008930">
    <property type="protein sequence ID" value="JAQ09699.1"/>
    <property type="molecule type" value="Transcribed_RNA"/>
</dbReference>
<dbReference type="GO" id="GO:0008745">
    <property type="term" value="F:N-acetylmuramoyl-L-alanine amidase activity"/>
    <property type="evidence" value="ECO:0007669"/>
    <property type="project" value="InterPro"/>
</dbReference>
<dbReference type="PANTHER" id="PTHR11022">
    <property type="entry name" value="PEPTIDOGLYCAN RECOGNITION PROTEIN"/>
    <property type="match status" value="1"/>
</dbReference>
<feature type="transmembrane region" description="Helical" evidence="4">
    <location>
        <begin position="146"/>
        <end position="167"/>
    </location>
</feature>
<keyword evidence="4" id="KW-0472">Membrane</keyword>
<evidence type="ECO:0000256" key="1">
    <source>
        <dbReference type="ARBA" id="ARBA00022588"/>
    </source>
</evidence>
<evidence type="ECO:0000256" key="4">
    <source>
        <dbReference type="SAM" id="Phobius"/>
    </source>
</evidence>
<dbReference type="GO" id="GO:0045087">
    <property type="term" value="P:innate immune response"/>
    <property type="evidence" value="ECO:0007669"/>
    <property type="project" value="UniProtKB-KW"/>
</dbReference>
<dbReference type="PANTHER" id="PTHR11022:SF41">
    <property type="entry name" value="PEPTIDOGLYCAN-RECOGNITION PROTEIN LC-RELATED"/>
    <property type="match status" value="1"/>
</dbReference>
<organism evidence="6">
    <name type="scientific">Lygus hesperus</name>
    <name type="common">Western plant bug</name>
    <dbReference type="NCBI Taxonomy" id="30085"/>
    <lineage>
        <taxon>Eukaryota</taxon>
        <taxon>Metazoa</taxon>
        <taxon>Ecdysozoa</taxon>
        <taxon>Arthropoda</taxon>
        <taxon>Hexapoda</taxon>
        <taxon>Insecta</taxon>
        <taxon>Pterygota</taxon>
        <taxon>Neoptera</taxon>
        <taxon>Paraneoptera</taxon>
        <taxon>Hemiptera</taxon>
        <taxon>Heteroptera</taxon>
        <taxon>Panheteroptera</taxon>
        <taxon>Cimicomorpha</taxon>
        <taxon>Miridae</taxon>
        <taxon>Mirini</taxon>
        <taxon>Lygus</taxon>
    </lineage>
</organism>
<dbReference type="SUPFAM" id="SSF55846">
    <property type="entry name" value="N-acetylmuramoyl-L-alanine amidase-like"/>
    <property type="match status" value="1"/>
</dbReference>
<evidence type="ECO:0000256" key="2">
    <source>
        <dbReference type="ARBA" id="ARBA00022859"/>
    </source>
</evidence>
<accession>A0A146LQZ7</accession>
<gene>
    <name evidence="6" type="primary">PGRP-SC2</name>
    <name evidence="6" type="ORF">g.66827</name>
</gene>
<dbReference type="InterPro" id="IPR036505">
    <property type="entry name" value="Amidase/PGRP_sf"/>
</dbReference>
<evidence type="ECO:0000259" key="5">
    <source>
        <dbReference type="SMART" id="SM00701"/>
    </source>
</evidence>
<evidence type="ECO:0000313" key="6">
    <source>
        <dbReference type="EMBL" id="JAQ09699.1"/>
    </source>
</evidence>
<feature type="domain" description="Peptidoglycan recognition protein family" evidence="5">
    <location>
        <begin position="213"/>
        <end position="351"/>
    </location>
</feature>
<dbReference type="Gene3D" id="3.40.80.10">
    <property type="entry name" value="Peptidoglycan recognition protein-like"/>
    <property type="match status" value="1"/>
</dbReference>
<keyword evidence="4" id="KW-1133">Transmembrane helix</keyword>
<keyword evidence="1" id="KW-0399">Innate immunity</keyword>
<proteinExistence type="predicted"/>
<dbReference type="GO" id="GO:0008270">
    <property type="term" value="F:zinc ion binding"/>
    <property type="evidence" value="ECO:0007669"/>
    <property type="project" value="InterPro"/>
</dbReference>
<keyword evidence="2" id="KW-0391">Immunity</keyword>
<feature type="compositionally biased region" description="Low complexity" evidence="3">
    <location>
        <begin position="178"/>
        <end position="194"/>
    </location>
</feature>
<protein>
    <submittedName>
        <fullName evidence="6">Peptidoglycan-recognition protein SC2</fullName>
    </submittedName>
</protein>
<keyword evidence="4" id="KW-0812">Transmembrane</keyword>
<reference evidence="6" key="1">
    <citation type="journal article" date="2016" name="Gigascience">
        <title>De novo construction of an expanded transcriptome assembly for the western tarnished plant bug, Lygus hesperus.</title>
        <authorList>
            <person name="Tassone E.E."/>
            <person name="Geib S.M."/>
            <person name="Hall B."/>
            <person name="Fabrick J.A."/>
            <person name="Brent C.S."/>
            <person name="Hull J.J."/>
        </authorList>
    </citation>
    <scope>NUCLEOTIDE SEQUENCE</scope>
</reference>
<dbReference type="GO" id="GO:0009253">
    <property type="term" value="P:peptidoglycan catabolic process"/>
    <property type="evidence" value="ECO:0007669"/>
    <property type="project" value="InterPro"/>
</dbReference>
<dbReference type="InterPro" id="IPR015510">
    <property type="entry name" value="PGRP"/>
</dbReference>
<dbReference type="SMART" id="SM00701">
    <property type="entry name" value="PGRP"/>
    <property type="match status" value="1"/>
</dbReference>
<dbReference type="AlphaFoldDB" id="A0A146LQZ7"/>
<feature type="region of interest" description="Disordered" evidence="3">
    <location>
        <begin position="174"/>
        <end position="209"/>
    </location>
</feature>